<keyword evidence="2" id="KW-0689">Ribosomal protein</keyword>
<dbReference type="GO" id="GO:0005840">
    <property type="term" value="C:ribosome"/>
    <property type="evidence" value="ECO:0007669"/>
    <property type="project" value="UniProtKB-KW"/>
</dbReference>
<dbReference type="STRING" id="474960.SAMN05216180_1751"/>
<accession>A0A1H8B9H4</accession>
<dbReference type="Gene3D" id="3.40.630.30">
    <property type="match status" value="1"/>
</dbReference>
<protein>
    <submittedName>
        <fullName evidence="2">Ribosomal protein S18 acetylase RimI</fullName>
    </submittedName>
</protein>
<feature type="domain" description="N-acetyltransferase" evidence="1">
    <location>
        <begin position="1"/>
        <end position="173"/>
    </location>
</feature>
<sequence>MTIRLGTEEDIDDLARLYDDLNDYLAVTTNYPGWKKGVYPVRENAIDGIKEGCLYVATDNDEIIGSMILRHKPEPAYLTASWQVELNYENVLVLYTFVVSPSHWKRGIGQEMLAFAAEHGRNSKIKALRLDVYEKNVPAIGLYEKCGFKYITTVSLGLENYGLSCFRLYEKLL</sequence>
<dbReference type="Proteomes" id="UP000199158">
    <property type="component" value="Unassembled WGS sequence"/>
</dbReference>
<gene>
    <name evidence="2" type="ORF">SAMN05216180_1751</name>
</gene>
<keyword evidence="3" id="KW-1185">Reference proteome</keyword>
<dbReference type="CDD" id="cd04301">
    <property type="entry name" value="NAT_SF"/>
    <property type="match status" value="1"/>
</dbReference>
<evidence type="ECO:0000259" key="1">
    <source>
        <dbReference type="PROSITE" id="PS51186"/>
    </source>
</evidence>
<dbReference type="Pfam" id="PF00583">
    <property type="entry name" value="Acetyltransf_1"/>
    <property type="match status" value="1"/>
</dbReference>
<dbReference type="InterPro" id="IPR016181">
    <property type="entry name" value="Acyl_CoA_acyltransferase"/>
</dbReference>
<keyword evidence="2" id="KW-0687">Ribonucleoprotein</keyword>
<dbReference type="PANTHER" id="PTHR43617">
    <property type="entry name" value="L-AMINO ACID N-ACETYLTRANSFERASE"/>
    <property type="match status" value="1"/>
</dbReference>
<dbReference type="GO" id="GO:0016747">
    <property type="term" value="F:acyltransferase activity, transferring groups other than amino-acyl groups"/>
    <property type="evidence" value="ECO:0007669"/>
    <property type="project" value="InterPro"/>
</dbReference>
<proteinExistence type="predicted"/>
<dbReference type="EMBL" id="FOCG01000001">
    <property type="protein sequence ID" value="SEM78688.1"/>
    <property type="molecule type" value="Genomic_DNA"/>
</dbReference>
<evidence type="ECO:0000313" key="2">
    <source>
        <dbReference type="EMBL" id="SEM78688.1"/>
    </source>
</evidence>
<reference evidence="2 3" key="1">
    <citation type="submission" date="2016-10" db="EMBL/GenBank/DDBJ databases">
        <authorList>
            <person name="de Groot N.N."/>
        </authorList>
    </citation>
    <scope>NUCLEOTIDE SEQUENCE [LARGE SCALE GENOMIC DNA]</scope>
    <source>
        <strain evidence="2 3">CGMCC 1.5070</strain>
    </source>
</reference>
<organism evidence="2 3">
    <name type="scientific">Hydrogenoanaerobacterium saccharovorans</name>
    <dbReference type="NCBI Taxonomy" id="474960"/>
    <lineage>
        <taxon>Bacteria</taxon>
        <taxon>Bacillati</taxon>
        <taxon>Bacillota</taxon>
        <taxon>Clostridia</taxon>
        <taxon>Eubacteriales</taxon>
        <taxon>Oscillospiraceae</taxon>
        <taxon>Hydrogenoanaerobacterium</taxon>
    </lineage>
</organism>
<evidence type="ECO:0000313" key="3">
    <source>
        <dbReference type="Proteomes" id="UP000199158"/>
    </source>
</evidence>
<dbReference type="SUPFAM" id="SSF55729">
    <property type="entry name" value="Acyl-CoA N-acyltransferases (Nat)"/>
    <property type="match status" value="1"/>
</dbReference>
<dbReference type="InterPro" id="IPR000182">
    <property type="entry name" value="GNAT_dom"/>
</dbReference>
<dbReference type="InterPro" id="IPR050276">
    <property type="entry name" value="MshD_Acetyltransferase"/>
</dbReference>
<dbReference type="AlphaFoldDB" id="A0A1H8B9H4"/>
<dbReference type="PROSITE" id="PS51186">
    <property type="entry name" value="GNAT"/>
    <property type="match status" value="1"/>
</dbReference>
<name>A0A1H8B9H4_9FIRM</name>